<comment type="caution">
    <text evidence="3">The sequence shown here is derived from an EMBL/GenBank/DDBJ whole genome shotgun (WGS) entry which is preliminary data.</text>
</comment>
<evidence type="ECO:0000313" key="4">
    <source>
        <dbReference type="Proteomes" id="UP000257109"/>
    </source>
</evidence>
<proteinExistence type="predicted"/>
<organism evidence="3 4">
    <name type="scientific">Mucuna pruriens</name>
    <name type="common">Velvet bean</name>
    <name type="synonym">Dolichos pruriens</name>
    <dbReference type="NCBI Taxonomy" id="157652"/>
    <lineage>
        <taxon>Eukaryota</taxon>
        <taxon>Viridiplantae</taxon>
        <taxon>Streptophyta</taxon>
        <taxon>Embryophyta</taxon>
        <taxon>Tracheophyta</taxon>
        <taxon>Spermatophyta</taxon>
        <taxon>Magnoliopsida</taxon>
        <taxon>eudicotyledons</taxon>
        <taxon>Gunneridae</taxon>
        <taxon>Pentapetalae</taxon>
        <taxon>rosids</taxon>
        <taxon>fabids</taxon>
        <taxon>Fabales</taxon>
        <taxon>Fabaceae</taxon>
        <taxon>Papilionoideae</taxon>
        <taxon>50 kb inversion clade</taxon>
        <taxon>NPAAA clade</taxon>
        <taxon>indigoferoid/millettioid clade</taxon>
        <taxon>Phaseoleae</taxon>
        <taxon>Mucuna</taxon>
    </lineage>
</organism>
<feature type="transmembrane region" description="Helical" evidence="2">
    <location>
        <begin position="208"/>
        <end position="227"/>
    </location>
</feature>
<protein>
    <submittedName>
        <fullName evidence="3">Tetraspanin-18</fullName>
    </submittedName>
</protein>
<sequence>MYGEEEWQREREKGKNEIRLKLWKAKSGSDNLNNRIERRHERNPKMRLNICHVSLSFVLKFLNFLQSFIGISILLYSLWMFNEWDHRIPPPPLHHAFASFLNNSIILPAPWFIYAFTGVGILVLCTSFLGCAAAEMINGCCFLGENLLIFCSESRYTLLIAVLLLLEASLVGFIAIDNDWEKDIPFDPTGQLDQLRAFIEDNIDICTWVGVAVLAVQALSLLLALILRATVSSRREDFDYEDEYDVRGRTWEPLLNPQSVQPSGSSKVDNRGNHSDIWSSRMREKYGLNQGDRSSYQA</sequence>
<feature type="transmembrane region" description="Helical" evidence="2">
    <location>
        <begin position="48"/>
        <end position="81"/>
    </location>
</feature>
<feature type="compositionally biased region" description="Polar residues" evidence="1">
    <location>
        <begin position="256"/>
        <end position="267"/>
    </location>
</feature>
<feature type="non-terminal residue" evidence="3">
    <location>
        <position position="1"/>
    </location>
</feature>
<feature type="region of interest" description="Disordered" evidence="1">
    <location>
        <begin position="255"/>
        <end position="298"/>
    </location>
</feature>
<gene>
    <name evidence="3" type="primary">TOM2AH2</name>
    <name evidence="3" type="ORF">CR513_29693</name>
</gene>
<accession>A0A371GDQ2</accession>
<name>A0A371GDQ2_MUCPR</name>
<evidence type="ECO:0000256" key="1">
    <source>
        <dbReference type="SAM" id="MobiDB-lite"/>
    </source>
</evidence>
<dbReference type="AlphaFoldDB" id="A0A371GDQ2"/>
<dbReference type="Proteomes" id="UP000257109">
    <property type="component" value="Unassembled WGS sequence"/>
</dbReference>
<keyword evidence="2" id="KW-0472">Membrane</keyword>
<reference evidence="3" key="1">
    <citation type="submission" date="2018-05" db="EMBL/GenBank/DDBJ databases">
        <title>Draft genome of Mucuna pruriens seed.</title>
        <authorList>
            <person name="Nnadi N.E."/>
            <person name="Vos R."/>
            <person name="Hasami M.H."/>
            <person name="Devisetty U.K."/>
            <person name="Aguiy J.C."/>
        </authorList>
    </citation>
    <scope>NUCLEOTIDE SEQUENCE [LARGE SCALE GENOMIC DNA]</scope>
    <source>
        <strain evidence="3">JCA_2017</strain>
    </source>
</reference>
<dbReference type="EMBL" id="QJKJ01005873">
    <property type="protein sequence ID" value="RDX88685.1"/>
    <property type="molecule type" value="Genomic_DNA"/>
</dbReference>
<feature type="transmembrane region" description="Helical" evidence="2">
    <location>
        <begin position="156"/>
        <end position="176"/>
    </location>
</feature>
<evidence type="ECO:0000256" key="2">
    <source>
        <dbReference type="SAM" id="Phobius"/>
    </source>
</evidence>
<keyword evidence="4" id="KW-1185">Reference proteome</keyword>
<feature type="transmembrane region" description="Helical" evidence="2">
    <location>
        <begin position="111"/>
        <end position="144"/>
    </location>
</feature>
<evidence type="ECO:0000313" key="3">
    <source>
        <dbReference type="EMBL" id="RDX88685.1"/>
    </source>
</evidence>
<dbReference type="OrthoDB" id="723894at2759"/>
<keyword evidence="2" id="KW-1133">Transmembrane helix</keyword>
<keyword evidence="2" id="KW-0812">Transmembrane</keyword>